<dbReference type="EMBL" id="JABCUV010000004">
    <property type="protein sequence ID" value="NMW93077.1"/>
    <property type="molecule type" value="Genomic_DNA"/>
</dbReference>
<keyword evidence="4 7" id="KW-0812">Transmembrane</keyword>
<evidence type="ECO:0000256" key="1">
    <source>
        <dbReference type="ARBA" id="ARBA00004651"/>
    </source>
</evidence>
<evidence type="ECO:0000256" key="5">
    <source>
        <dbReference type="ARBA" id="ARBA00022989"/>
    </source>
</evidence>
<keyword evidence="5 7" id="KW-1133">Transmembrane helix</keyword>
<protein>
    <submittedName>
        <fullName evidence="9">DedA family protein</fullName>
    </submittedName>
    <submittedName>
        <fullName evidence="10">SNARE associated Golgi protein</fullName>
    </submittedName>
</protein>
<evidence type="ECO:0000259" key="8">
    <source>
        <dbReference type="Pfam" id="PF09335"/>
    </source>
</evidence>
<name>A0A2J9KMP0_9ACTO</name>
<dbReference type="Proteomes" id="UP000255284">
    <property type="component" value="Unassembled WGS sequence"/>
</dbReference>
<sequence>MLLTQDFIEWLRDPEVLLNHLLGTYGVWMVAFIALIVFIESGVLFPVLPGDSMLFAIGLLQNRMPMSLTVICLVVIAAAICGGQVGYWFGLFFGEKFFKDDAKILKTEYLKSSKVFFSKWGGPAVVLGRFIPFIRTFVPIAAGIGRYHWSRFTLWNVAGAIAWTLTFVVAGVLLGDIPLVRDNVEVIAVIIIVFSVLPIAVGLVKKHLDARRCATKPHNAA</sequence>
<evidence type="ECO:0000313" key="11">
    <source>
        <dbReference type="Proteomes" id="UP000255284"/>
    </source>
</evidence>
<accession>A0A2J9KMP0</accession>
<organism evidence="9 12">
    <name type="scientific">Mobiluncus mulieris</name>
    <dbReference type="NCBI Taxonomy" id="2052"/>
    <lineage>
        <taxon>Bacteria</taxon>
        <taxon>Bacillati</taxon>
        <taxon>Actinomycetota</taxon>
        <taxon>Actinomycetes</taxon>
        <taxon>Actinomycetales</taxon>
        <taxon>Actinomycetaceae</taxon>
        <taxon>Mobiluncus</taxon>
    </lineage>
</organism>
<dbReference type="Proteomes" id="UP000582487">
    <property type="component" value="Unassembled WGS sequence"/>
</dbReference>
<evidence type="ECO:0000313" key="9">
    <source>
        <dbReference type="EMBL" id="NMW93077.1"/>
    </source>
</evidence>
<evidence type="ECO:0000313" key="10">
    <source>
        <dbReference type="EMBL" id="STO16570.1"/>
    </source>
</evidence>
<feature type="transmembrane region" description="Helical" evidence="7">
    <location>
        <begin position="186"/>
        <end position="204"/>
    </location>
</feature>
<evidence type="ECO:0000256" key="7">
    <source>
        <dbReference type="RuleBase" id="RU367016"/>
    </source>
</evidence>
<dbReference type="PANTHER" id="PTHR30353:SF0">
    <property type="entry name" value="TRANSMEMBRANE PROTEIN"/>
    <property type="match status" value="1"/>
</dbReference>
<dbReference type="OrthoDB" id="9813426at2"/>
<reference evidence="9 12" key="2">
    <citation type="submission" date="2020-04" db="EMBL/GenBank/DDBJ databases">
        <title>Antimicrobial susceptibility and clonality of vaginal-derived multi-drug resistant Mobiluncus isolates in China.</title>
        <authorList>
            <person name="Zhang X."/>
        </authorList>
    </citation>
    <scope>NUCLEOTIDE SEQUENCE [LARGE SCALE GENOMIC DNA]</scope>
    <source>
        <strain evidence="9 12">7</strain>
    </source>
</reference>
<dbReference type="InterPro" id="IPR032816">
    <property type="entry name" value="VTT_dom"/>
</dbReference>
<gene>
    <name evidence="10" type="primary">dedA</name>
    <name evidence="9" type="ORF">HHJ74_05115</name>
    <name evidence="10" type="ORF">NCTC11819_01139</name>
</gene>
<dbReference type="EMBL" id="UGGQ01000006">
    <property type="protein sequence ID" value="STO16570.1"/>
    <property type="molecule type" value="Genomic_DNA"/>
</dbReference>
<feature type="transmembrane region" description="Helical" evidence="7">
    <location>
        <begin position="25"/>
        <end position="48"/>
    </location>
</feature>
<feature type="transmembrane region" description="Helical" evidence="7">
    <location>
        <begin position="120"/>
        <end position="142"/>
    </location>
</feature>
<dbReference type="GO" id="GO:0005886">
    <property type="term" value="C:plasma membrane"/>
    <property type="evidence" value="ECO:0007669"/>
    <property type="project" value="UniProtKB-SubCell"/>
</dbReference>
<feature type="transmembrane region" description="Helical" evidence="7">
    <location>
        <begin position="154"/>
        <end position="174"/>
    </location>
</feature>
<evidence type="ECO:0000256" key="4">
    <source>
        <dbReference type="ARBA" id="ARBA00022692"/>
    </source>
</evidence>
<comment type="caution">
    <text evidence="9">The sequence shown here is derived from an EMBL/GenBank/DDBJ whole genome shotgun (WGS) entry which is preliminary data.</text>
</comment>
<dbReference type="InterPro" id="IPR032818">
    <property type="entry name" value="DedA-like"/>
</dbReference>
<dbReference type="RefSeq" id="WP_004013822.1">
    <property type="nucleotide sequence ID" value="NZ_CAMPNB010000044.1"/>
</dbReference>
<evidence type="ECO:0000256" key="2">
    <source>
        <dbReference type="ARBA" id="ARBA00010792"/>
    </source>
</evidence>
<evidence type="ECO:0000256" key="3">
    <source>
        <dbReference type="ARBA" id="ARBA00022475"/>
    </source>
</evidence>
<comment type="subcellular location">
    <subcellularLocation>
        <location evidence="1 7">Cell membrane</location>
        <topology evidence="1 7">Multi-pass membrane protein</topology>
    </subcellularLocation>
</comment>
<feature type="domain" description="VTT" evidence="8">
    <location>
        <begin position="48"/>
        <end position="172"/>
    </location>
</feature>
<dbReference type="PANTHER" id="PTHR30353">
    <property type="entry name" value="INNER MEMBRANE PROTEIN DEDA-RELATED"/>
    <property type="match status" value="1"/>
</dbReference>
<dbReference type="AlphaFoldDB" id="A0A2J9KMP0"/>
<feature type="transmembrane region" description="Helical" evidence="7">
    <location>
        <begin position="68"/>
        <end position="89"/>
    </location>
</feature>
<dbReference type="Pfam" id="PF09335">
    <property type="entry name" value="VTT_dom"/>
    <property type="match status" value="1"/>
</dbReference>
<comment type="similarity">
    <text evidence="2 7">Belongs to the DedA family.</text>
</comment>
<dbReference type="GeneID" id="61168789"/>
<evidence type="ECO:0000313" key="12">
    <source>
        <dbReference type="Proteomes" id="UP000582487"/>
    </source>
</evidence>
<keyword evidence="6 7" id="KW-0472">Membrane</keyword>
<keyword evidence="3 7" id="KW-1003">Cell membrane</keyword>
<reference evidence="10 11" key="1">
    <citation type="submission" date="2018-06" db="EMBL/GenBank/DDBJ databases">
        <authorList>
            <consortium name="Pathogen Informatics"/>
            <person name="Doyle S."/>
        </authorList>
    </citation>
    <scope>NUCLEOTIDE SEQUENCE [LARGE SCALE GENOMIC DNA]</scope>
    <source>
        <strain evidence="10 11">NCTC11819</strain>
    </source>
</reference>
<proteinExistence type="inferred from homology"/>
<evidence type="ECO:0000256" key="6">
    <source>
        <dbReference type="ARBA" id="ARBA00023136"/>
    </source>
</evidence>